<dbReference type="Gene3D" id="3.90.245.10">
    <property type="entry name" value="Ribonucleoside hydrolase-like"/>
    <property type="match status" value="1"/>
</dbReference>
<dbReference type="GO" id="GO:0006152">
    <property type="term" value="P:purine nucleoside catabolic process"/>
    <property type="evidence" value="ECO:0007669"/>
    <property type="project" value="TreeGrafter"/>
</dbReference>
<comment type="caution">
    <text evidence="5">The sequence shown here is derived from an EMBL/GenBank/DDBJ whole genome shotgun (WGS) entry which is preliminary data.</text>
</comment>
<feature type="region of interest" description="Disordered" evidence="3">
    <location>
        <begin position="360"/>
        <end position="389"/>
    </location>
</feature>
<dbReference type="Pfam" id="PF01156">
    <property type="entry name" value="IU_nuc_hydro"/>
    <property type="match status" value="1"/>
</dbReference>
<organism evidence="5 6">
    <name type="scientific">Candidatus Caccovicinus merdipullorum</name>
    <dbReference type="NCBI Taxonomy" id="2840724"/>
    <lineage>
        <taxon>Bacteria</taxon>
        <taxon>Bacillati</taxon>
        <taxon>Bacillota</taxon>
        <taxon>Clostridia</taxon>
        <taxon>Eubacteriales</taxon>
        <taxon>Candidatus Caccovicinus</taxon>
    </lineage>
</organism>
<keyword evidence="2" id="KW-0326">Glycosidase</keyword>
<dbReference type="SUPFAM" id="SSF53590">
    <property type="entry name" value="Nucleoside hydrolase"/>
    <property type="match status" value="1"/>
</dbReference>
<evidence type="ECO:0000256" key="2">
    <source>
        <dbReference type="ARBA" id="ARBA00023295"/>
    </source>
</evidence>
<reference evidence="5" key="1">
    <citation type="submission" date="2020-10" db="EMBL/GenBank/DDBJ databases">
        <authorList>
            <person name="Gilroy R."/>
        </authorList>
    </citation>
    <scope>NUCLEOTIDE SEQUENCE</scope>
    <source>
        <strain evidence="5">CHK123-3438</strain>
    </source>
</reference>
<protein>
    <submittedName>
        <fullName evidence="5">Nucleoside hydrolase</fullName>
    </submittedName>
</protein>
<dbReference type="Proteomes" id="UP000886860">
    <property type="component" value="Unassembled WGS sequence"/>
</dbReference>
<dbReference type="GO" id="GO:0008477">
    <property type="term" value="F:purine nucleosidase activity"/>
    <property type="evidence" value="ECO:0007669"/>
    <property type="project" value="TreeGrafter"/>
</dbReference>
<dbReference type="InterPro" id="IPR023186">
    <property type="entry name" value="IUNH"/>
</dbReference>
<evidence type="ECO:0000259" key="4">
    <source>
        <dbReference type="Pfam" id="PF01156"/>
    </source>
</evidence>
<dbReference type="PANTHER" id="PTHR12304">
    <property type="entry name" value="INOSINE-URIDINE PREFERRING NUCLEOSIDE HYDROLASE"/>
    <property type="match status" value="1"/>
</dbReference>
<gene>
    <name evidence="5" type="ORF">IAB60_00230</name>
</gene>
<accession>A0A9D1GGN8</accession>
<reference evidence="5" key="2">
    <citation type="journal article" date="2021" name="PeerJ">
        <title>Extensive microbial diversity within the chicken gut microbiome revealed by metagenomics and culture.</title>
        <authorList>
            <person name="Gilroy R."/>
            <person name="Ravi A."/>
            <person name="Getino M."/>
            <person name="Pursley I."/>
            <person name="Horton D.L."/>
            <person name="Alikhan N.F."/>
            <person name="Baker D."/>
            <person name="Gharbi K."/>
            <person name="Hall N."/>
            <person name="Watson M."/>
            <person name="Adriaenssens E.M."/>
            <person name="Foster-Nyarko E."/>
            <person name="Jarju S."/>
            <person name="Secka A."/>
            <person name="Antonio M."/>
            <person name="Oren A."/>
            <person name="Chaudhuri R.R."/>
            <person name="La Ragione R."/>
            <person name="Hildebrand F."/>
            <person name="Pallen M.J."/>
        </authorList>
    </citation>
    <scope>NUCLEOTIDE SEQUENCE</scope>
    <source>
        <strain evidence="5">CHK123-3438</strain>
    </source>
</reference>
<dbReference type="PANTHER" id="PTHR12304:SF4">
    <property type="entry name" value="URIDINE NUCLEOSIDASE"/>
    <property type="match status" value="1"/>
</dbReference>
<dbReference type="InterPro" id="IPR036452">
    <property type="entry name" value="Ribo_hydro-like"/>
</dbReference>
<dbReference type="GO" id="GO:0005829">
    <property type="term" value="C:cytosol"/>
    <property type="evidence" value="ECO:0007669"/>
    <property type="project" value="TreeGrafter"/>
</dbReference>
<feature type="domain" description="Inosine/uridine-preferring nucleoside hydrolase" evidence="4">
    <location>
        <begin position="14"/>
        <end position="239"/>
    </location>
</feature>
<sequence>MHSFHIPENKKVRVILSTDAKNEVDDPFAIVHAVLTESFDLRGILSAHFGTERTDRSEEESFQEIHKLLKLMNRQDQIPVVHGAASAMSSDPGAPVSDAARFLVQEALREDDRPLYAAFLGPLTDLAEAIRLEPRIQNRLTAIWIGGRNWPSGGWEYNLKNDVTAADAVFRSSVPLWQIPRNVYRMMPVTFAELCRRVRPWGPLGQYLYENVVNFNNADPGRPTEYRILGDSPAVGVILYSDCGQWKWQPAPEFDHTMHYLHTGKNRPIRVYETMDSRFILEDFYAKLELYPPAHTGSGKYFPPFSAKAPGSSASAPFWIPLSSALHPAYRNNQREYRNIHSFPACRSPKAPQRLRHLPFASEGSSPAEPGLPLPPAFFSEKILPNLPQ</sequence>
<evidence type="ECO:0000313" key="6">
    <source>
        <dbReference type="Proteomes" id="UP000886860"/>
    </source>
</evidence>
<evidence type="ECO:0000256" key="3">
    <source>
        <dbReference type="SAM" id="MobiDB-lite"/>
    </source>
</evidence>
<evidence type="ECO:0000313" key="5">
    <source>
        <dbReference type="EMBL" id="HIT40523.1"/>
    </source>
</evidence>
<name>A0A9D1GGN8_9FIRM</name>
<proteinExistence type="predicted"/>
<dbReference type="InterPro" id="IPR001910">
    <property type="entry name" value="Inosine/uridine_hydrolase_dom"/>
</dbReference>
<dbReference type="AlphaFoldDB" id="A0A9D1GGN8"/>
<keyword evidence="1 5" id="KW-0378">Hydrolase</keyword>
<dbReference type="EMBL" id="DVKS01000005">
    <property type="protein sequence ID" value="HIT40523.1"/>
    <property type="molecule type" value="Genomic_DNA"/>
</dbReference>
<evidence type="ECO:0000256" key="1">
    <source>
        <dbReference type="ARBA" id="ARBA00022801"/>
    </source>
</evidence>